<accession>A0AAU8P9G2</accession>
<evidence type="ECO:0008006" key="4">
    <source>
        <dbReference type="Google" id="ProtNLM"/>
    </source>
</evidence>
<keyword evidence="3" id="KW-1185">Reference proteome</keyword>
<dbReference type="KEGG" id="dku:Desku_0861"/>
<keyword evidence="1" id="KW-0472">Membrane</keyword>
<dbReference type="Proteomes" id="UP000009229">
    <property type="component" value="Chromosome"/>
</dbReference>
<name>A0AAU8P9G2_DESK7</name>
<evidence type="ECO:0000313" key="2">
    <source>
        <dbReference type="EMBL" id="AEG14461.1"/>
    </source>
</evidence>
<proteinExistence type="predicted"/>
<protein>
    <recommendedName>
        <fullName evidence="4">TadE family protein</fullName>
    </recommendedName>
</protein>
<feature type="transmembrane region" description="Helical" evidence="1">
    <location>
        <begin position="6"/>
        <end position="27"/>
    </location>
</feature>
<dbReference type="AlphaFoldDB" id="A0AAU8P9G2"/>
<organism evidence="2 3">
    <name type="scientific">Desulfofundulus kuznetsovii (strain DSM 6115 / VKM B-1805 / 17)</name>
    <name type="common">Desulfotomaculum kuznetsovii</name>
    <dbReference type="NCBI Taxonomy" id="760568"/>
    <lineage>
        <taxon>Bacteria</taxon>
        <taxon>Bacillati</taxon>
        <taxon>Bacillota</taxon>
        <taxon>Clostridia</taxon>
        <taxon>Eubacteriales</taxon>
        <taxon>Peptococcaceae</taxon>
        <taxon>Desulfofundulus</taxon>
    </lineage>
</organism>
<evidence type="ECO:0000313" key="3">
    <source>
        <dbReference type="Proteomes" id="UP000009229"/>
    </source>
</evidence>
<reference evidence="3" key="1">
    <citation type="submission" date="2011-05" db="EMBL/GenBank/DDBJ databases">
        <title>Complete sequence of Desulfotomaculum kuznetsovii DSM 6115.</title>
        <authorList>
            <person name="Lucas S."/>
            <person name="Han J."/>
            <person name="Lapidus A."/>
            <person name="Cheng J.-F."/>
            <person name="Goodwin L."/>
            <person name="Pitluck S."/>
            <person name="Peters L."/>
            <person name="Mikhailova N."/>
            <person name="Lu M."/>
            <person name="Saunders E."/>
            <person name="Han C."/>
            <person name="Tapia R."/>
            <person name="Land M."/>
            <person name="Hauser L."/>
            <person name="Kyrpides N."/>
            <person name="Ivanova N."/>
            <person name="Pagani I."/>
            <person name="Nazina T."/>
            <person name="Ivanova A."/>
            <person name="Parshina S."/>
            <person name="Kuever J."/>
            <person name="Muyzer G."/>
            <person name="Plugge C."/>
            <person name="Stams A."/>
            <person name="Woyke T."/>
        </authorList>
    </citation>
    <scope>NUCLEOTIDE SEQUENCE [LARGE SCALE GENOMIC DNA]</scope>
    <source>
        <strain evidence="3">DSM 6115 / VKM B-1805 / 17</strain>
    </source>
</reference>
<keyword evidence="1" id="KW-1133">Transmembrane helix</keyword>
<dbReference type="RefSeq" id="WP_013821976.1">
    <property type="nucleotide sequence ID" value="NC_015573.1"/>
</dbReference>
<sequence length="142" mass="15776">MKGEDGWVIIEMLVALFVLSFLLFAAVEYWGVLTIYQHTESLKYHTLSKMEVAGGLYPSDEQDLVKKLIDLGADPATIKIEGDVKEEGEAPVLWPNEVSLRIEFIPEYFNNFMARTLIGGSPGKPIRIGVKGSAVSQRTESD</sequence>
<dbReference type="EMBL" id="CP002770">
    <property type="protein sequence ID" value="AEG14461.1"/>
    <property type="molecule type" value="Genomic_DNA"/>
</dbReference>
<evidence type="ECO:0000256" key="1">
    <source>
        <dbReference type="SAM" id="Phobius"/>
    </source>
</evidence>
<gene>
    <name evidence="2" type="ordered locus">Desku_0861</name>
</gene>
<keyword evidence="1" id="KW-0812">Transmembrane</keyword>